<dbReference type="HAMAP" id="MF_00230">
    <property type="entry name" value="CobT"/>
    <property type="match status" value="1"/>
</dbReference>
<dbReference type="Gene3D" id="3.40.50.10210">
    <property type="match status" value="1"/>
</dbReference>
<keyword evidence="8 11" id="KW-0808">Transferase</keyword>
<evidence type="ECO:0000313" key="13">
    <source>
        <dbReference type="Proteomes" id="UP000295008"/>
    </source>
</evidence>
<protein>
    <recommendedName>
        <fullName evidence="5 11">Nicotinate-nucleotide--dimethylbenzimidazole phosphoribosyltransferase</fullName>
        <shortName evidence="11">NN:DBI PRT</shortName>
        <ecNumber evidence="4 11">2.4.2.21</ecNumber>
    </recommendedName>
    <alternativeName>
        <fullName evidence="9 11">N(1)-alpha-phosphoribosyltransferase</fullName>
    </alternativeName>
</protein>
<comment type="similarity">
    <text evidence="3 11">Belongs to the CobT family.</text>
</comment>
<dbReference type="OrthoDB" id="9781491at2"/>
<dbReference type="GO" id="GO:0009236">
    <property type="term" value="P:cobalamin biosynthetic process"/>
    <property type="evidence" value="ECO:0007669"/>
    <property type="project" value="UniProtKB-UniRule"/>
</dbReference>
<evidence type="ECO:0000256" key="1">
    <source>
        <dbReference type="ARBA" id="ARBA00002197"/>
    </source>
</evidence>
<comment type="caution">
    <text evidence="12">The sequence shown here is derived from an EMBL/GenBank/DDBJ whole genome shotgun (WGS) entry which is preliminary data.</text>
</comment>
<comment type="function">
    <text evidence="1 11">Catalyzes the synthesis of alpha-ribazole-5'-phosphate from nicotinate mononucleotide (NAMN) and 5,6-dimethylbenzimidazole (DMB).</text>
</comment>
<comment type="pathway">
    <text evidence="2 11">Nucleoside biosynthesis; alpha-ribazole biosynthesis; alpha-ribazole from 5,6-dimethylbenzimidazole: step 1/2.</text>
</comment>
<feature type="active site" description="Proton acceptor" evidence="11">
    <location>
        <position position="318"/>
    </location>
</feature>
<evidence type="ECO:0000256" key="4">
    <source>
        <dbReference type="ARBA" id="ARBA00011991"/>
    </source>
</evidence>
<dbReference type="Pfam" id="PF02277">
    <property type="entry name" value="DBI_PRT"/>
    <property type="match status" value="1"/>
</dbReference>
<accession>A0A4R1S4C7</accession>
<dbReference type="PANTHER" id="PTHR43463">
    <property type="entry name" value="NICOTINATE-NUCLEOTIDE--DIMETHYLBENZIMIDAZOLE PHOSPHORIBOSYLTRANSFERASE"/>
    <property type="match status" value="1"/>
</dbReference>
<evidence type="ECO:0000256" key="11">
    <source>
        <dbReference type="HAMAP-Rule" id="MF_00230"/>
    </source>
</evidence>
<dbReference type="RefSeq" id="WP_132013034.1">
    <property type="nucleotide sequence ID" value="NZ_SLUN01000004.1"/>
</dbReference>
<comment type="catalytic activity">
    <reaction evidence="10 11">
        <text>5,6-dimethylbenzimidazole + nicotinate beta-D-ribonucleotide = alpha-ribazole 5'-phosphate + nicotinate + H(+)</text>
        <dbReference type="Rhea" id="RHEA:11196"/>
        <dbReference type="ChEBI" id="CHEBI:15378"/>
        <dbReference type="ChEBI" id="CHEBI:15890"/>
        <dbReference type="ChEBI" id="CHEBI:32544"/>
        <dbReference type="ChEBI" id="CHEBI:57502"/>
        <dbReference type="ChEBI" id="CHEBI:57918"/>
        <dbReference type="EC" id="2.4.2.21"/>
    </reaction>
</comment>
<dbReference type="UniPathway" id="UPA00061">
    <property type="reaction ID" value="UER00516"/>
</dbReference>
<dbReference type="AlphaFoldDB" id="A0A4R1S4C7"/>
<dbReference type="GO" id="GO:0008939">
    <property type="term" value="F:nicotinate-nucleotide-dimethylbenzimidazole phosphoribosyltransferase activity"/>
    <property type="evidence" value="ECO:0007669"/>
    <property type="project" value="UniProtKB-UniRule"/>
</dbReference>
<dbReference type="Gene3D" id="1.10.1610.10">
    <property type="match status" value="1"/>
</dbReference>
<evidence type="ECO:0000256" key="9">
    <source>
        <dbReference type="ARBA" id="ARBA00030686"/>
    </source>
</evidence>
<dbReference type="CDD" id="cd02439">
    <property type="entry name" value="DMB-PRT_CobT"/>
    <property type="match status" value="1"/>
</dbReference>
<evidence type="ECO:0000256" key="6">
    <source>
        <dbReference type="ARBA" id="ARBA00022573"/>
    </source>
</evidence>
<dbReference type="EMBL" id="SLUN01000004">
    <property type="protein sequence ID" value="TCL74086.1"/>
    <property type="molecule type" value="Genomic_DNA"/>
</dbReference>
<dbReference type="PANTHER" id="PTHR43463:SF1">
    <property type="entry name" value="NICOTINATE-NUCLEOTIDE--DIMETHYLBENZIMIDAZOLE PHOSPHORIBOSYLTRANSFERASE"/>
    <property type="match status" value="1"/>
</dbReference>
<keyword evidence="7 11" id="KW-0328">Glycosyltransferase</keyword>
<dbReference type="InterPro" id="IPR023195">
    <property type="entry name" value="Nict_dMeBzImd_PRibTrfase_N"/>
</dbReference>
<evidence type="ECO:0000256" key="2">
    <source>
        <dbReference type="ARBA" id="ARBA00005049"/>
    </source>
</evidence>
<evidence type="ECO:0000256" key="3">
    <source>
        <dbReference type="ARBA" id="ARBA00007110"/>
    </source>
</evidence>
<name>A0A4R1S4C7_HYDET</name>
<evidence type="ECO:0000256" key="8">
    <source>
        <dbReference type="ARBA" id="ARBA00022679"/>
    </source>
</evidence>
<dbReference type="EC" id="2.4.2.21" evidence="4 11"/>
<dbReference type="FunFam" id="3.40.50.10210:FF:000001">
    <property type="entry name" value="Nicotinate-nucleotide--dimethylbenzimidazole phosphoribosyltransferase"/>
    <property type="match status" value="1"/>
</dbReference>
<dbReference type="NCBIfam" id="NF000996">
    <property type="entry name" value="PRK00105.1"/>
    <property type="match status" value="1"/>
</dbReference>
<dbReference type="InterPro" id="IPR003200">
    <property type="entry name" value="Nict_dMeBzImd_PRibTrfase"/>
</dbReference>
<proteinExistence type="inferred from homology"/>
<dbReference type="InterPro" id="IPR036087">
    <property type="entry name" value="Nict_dMeBzImd_PRibTrfase_sf"/>
</dbReference>
<gene>
    <name evidence="11" type="primary">cobT</name>
    <name evidence="12" type="ORF">EDC14_100420</name>
</gene>
<dbReference type="NCBIfam" id="TIGR03160">
    <property type="entry name" value="cobT_DBIPRT"/>
    <property type="match status" value="1"/>
</dbReference>
<evidence type="ECO:0000256" key="5">
    <source>
        <dbReference type="ARBA" id="ARBA00015486"/>
    </source>
</evidence>
<keyword evidence="13" id="KW-1185">Reference proteome</keyword>
<evidence type="ECO:0000313" key="12">
    <source>
        <dbReference type="EMBL" id="TCL74086.1"/>
    </source>
</evidence>
<sequence length="352" mass="35514">MNGLQNTLKRIQGLDQQAIQAIRVYEDTLTKPPGSLGVLESIAAQLGGITGQAFPEVAAPKAVVVMAADHGVVAEGVSAFPQEVTVQMVANFCNGGAAINVLARHAGADVVVVDVGVAAPIDHPQVISKKVRLGSANMAQGPALTREEAVQALEVGIAVAGELIDRGYRLLATGEMGIGNTTASSAIVAAFTGQAAAAVTGRGTGLDAAAVGRKAAVIDRALAVNRPDPADPLDVLAKVGGLDIAGLAGLILGAAARRVPVVIDGFISSAAALVAARLAPLASGYMIASHCSAEAAHRRLLELLGLKPLLELEMRLGEGTGAVLAFGIIDAALKTLREMATFESAGVAKGEA</sequence>
<dbReference type="InterPro" id="IPR017846">
    <property type="entry name" value="Nict_dMeBzImd_PRibTrfase_bact"/>
</dbReference>
<evidence type="ECO:0000256" key="7">
    <source>
        <dbReference type="ARBA" id="ARBA00022676"/>
    </source>
</evidence>
<dbReference type="Proteomes" id="UP000295008">
    <property type="component" value="Unassembled WGS sequence"/>
</dbReference>
<dbReference type="SUPFAM" id="SSF52733">
    <property type="entry name" value="Nicotinate mononucleotide:5,6-dimethylbenzimidazole phosphoribosyltransferase (CobT)"/>
    <property type="match status" value="1"/>
</dbReference>
<reference evidence="12 13" key="1">
    <citation type="submission" date="2019-03" db="EMBL/GenBank/DDBJ databases">
        <title>Genomic Encyclopedia of Type Strains, Phase IV (KMG-IV): sequencing the most valuable type-strain genomes for metagenomic binning, comparative biology and taxonomic classification.</title>
        <authorList>
            <person name="Goeker M."/>
        </authorList>
    </citation>
    <scope>NUCLEOTIDE SEQUENCE [LARGE SCALE GENOMIC DNA]</scope>
    <source>
        <strain evidence="12 13">LX-B</strain>
    </source>
</reference>
<evidence type="ECO:0000256" key="10">
    <source>
        <dbReference type="ARBA" id="ARBA00047340"/>
    </source>
</evidence>
<organism evidence="12 13">
    <name type="scientific">Hydrogenispora ethanolica</name>
    <dbReference type="NCBI Taxonomy" id="1082276"/>
    <lineage>
        <taxon>Bacteria</taxon>
        <taxon>Bacillati</taxon>
        <taxon>Bacillota</taxon>
        <taxon>Hydrogenispora</taxon>
    </lineage>
</organism>
<keyword evidence="6 11" id="KW-0169">Cobalamin biosynthesis</keyword>